<evidence type="ECO:0000256" key="2">
    <source>
        <dbReference type="SAM" id="Phobius"/>
    </source>
</evidence>
<dbReference type="EMBL" id="JAVIDA010000030">
    <property type="protein sequence ID" value="MDQ9072963.1"/>
    <property type="molecule type" value="Genomic_DNA"/>
</dbReference>
<evidence type="ECO:0000259" key="3">
    <source>
        <dbReference type="Pfam" id="PF22881"/>
    </source>
</evidence>
<feature type="domain" description="FilE C-terminal" evidence="3">
    <location>
        <begin position="281"/>
        <end position="445"/>
    </location>
</feature>
<feature type="region of interest" description="Disordered" evidence="1">
    <location>
        <begin position="47"/>
        <end position="113"/>
    </location>
</feature>
<dbReference type="InterPro" id="IPR049782">
    <property type="entry name" value="FilE-like"/>
</dbReference>
<evidence type="ECO:0000256" key="1">
    <source>
        <dbReference type="SAM" id="MobiDB-lite"/>
    </source>
</evidence>
<keyword evidence="2" id="KW-0812">Transmembrane</keyword>
<dbReference type="RefSeq" id="WP_308957133.1">
    <property type="nucleotide sequence ID" value="NZ_JAVICY010000033.1"/>
</dbReference>
<protein>
    <submittedName>
        <fullName evidence="4">Pilus assembly protein FilE</fullName>
    </submittedName>
</protein>
<name>A0AAW8JKG4_9GAMM</name>
<evidence type="ECO:0000313" key="4">
    <source>
        <dbReference type="EMBL" id="MDQ9072963.1"/>
    </source>
</evidence>
<feature type="transmembrane region" description="Helical" evidence="2">
    <location>
        <begin position="12"/>
        <end position="32"/>
    </location>
</feature>
<feature type="compositionally biased region" description="Polar residues" evidence="1">
    <location>
        <begin position="186"/>
        <end position="216"/>
    </location>
</feature>
<sequence>MEIKTAIKRIPSVLILSGVVQFSLAGGFYTIIGPDGFPMVVPQGIHEKKPAKKTQSDQVKTQKVAEPQKQIDPVAQPSNAVPKAVAPQKVESTTTLLPPPAAKPPKNEAPMPTSVPKVAIVSEKAKNPSKNLPEKAQQAVKKQTSVAQDLPENNLNQLQTVQPSNSIQKPAQNTAPVVKSVVKPTVQNQAPSTAPTLQTQQKTTVQDDNSPKNDGNFSKIDGVEYVNNEFLENREFNLEGRKRFYITPDSNVMGTGHVETVERQKGITKAVLQKFMNPDAEQAPLAIALASTYYRLPKEQVVESLDQSCFSGKKFKKPKELSQKNSQLGIWPVPPIKERFVYEIVKINADVENIQFTSYATTSKNPTFYWPLAVFLDQNGCVVEGVSGFKNEETAETTKQHAALAGILKKPAQAQYLFLTPLSEAVDVEGKQLTNQGQIKLGALR</sequence>
<organism evidence="4 5">
    <name type="scientific">Acinetobacter gerneri</name>
    <dbReference type="NCBI Taxonomy" id="202952"/>
    <lineage>
        <taxon>Bacteria</taxon>
        <taxon>Pseudomonadati</taxon>
        <taxon>Pseudomonadota</taxon>
        <taxon>Gammaproteobacteria</taxon>
        <taxon>Moraxellales</taxon>
        <taxon>Moraxellaceae</taxon>
        <taxon>Acinetobacter</taxon>
    </lineage>
</organism>
<dbReference type="InterPro" id="IPR055226">
    <property type="entry name" value="FilE_C"/>
</dbReference>
<gene>
    <name evidence="4" type="primary">filE</name>
    <name evidence="4" type="ORF">RFH51_16030</name>
</gene>
<evidence type="ECO:0000313" key="5">
    <source>
        <dbReference type="Proteomes" id="UP001243195"/>
    </source>
</evidence>
<dbReference type="AlphaFoldDB" id="A0AAW8JKG4"/>
<proteinExistence type="predicted"/>
<dbReference type="Proteomes" id="UP001243195">
    <property type="component" value="Unassembled WGS sequence"/>
</dbReference>
<accession>A0AAW8JKG4</accession>
<dbReference type="NCBIfam" id="NF033645">
    <property type="entry name" value="pilus_FilE"/>
    <property type="match status" value="1"/>
</dbReference>
<keyword evidence="2" id="KW-0472">Membrane</keyword>
<feature type="region of interest" description="Disordered" evidence="1">
    <location>
        <begin position="186"/>
        <end position="219"/>
    </location>
</feature>
<keyword evidence="2" id="KW-1133">Transmembrane helix</keyword>
<comment type="caution">
    <text evidence="4">The sequence shown here is derived from an EMBL/GenBank/DDBJ whole genome shotgun (WGS) entry which is preliminary data.</text>
</comment>
<reference evidence="4" key="1">
    <citation type="submission" date="2023-08" db="EMBL/GenBank/DDBJ databases">
        <title>Emergence of clinically-relevant ST2 carbapenem-resistant Acinetobacter baumannii strains in hospital sewages in Zhejiang, East of China.</title>
        <authorList>
            <person name="Kaichao C."/>
            <person name="Zhang R."/>
        </authorList>
    </citation>
    <scope>NUCLEOTIDE SEQUENCE</scope>
    <source>
        <strain evidence="4">M-SY-60</strain>
    </source>
</reference>
<dbReference type="Pfam" id="PF22881">
    <property type="entry name" value="FilE_C"/>
    <property type="match status" value="1"/>
</dbReference>